<accession>A0A0A1SR81</accession>
<keyword evidence="2" id="KW-1185">Reference proteome</keyword>
<proteinExistence type="predicted"/>
<sequence>MTVSELAENLPDIETLREFCRGLAMVEAIVYPNWENRYYLFDSNWATGEEMAEFNNGQGDQYLIMFSSVGAYICGFDHESPMSPFRQKDPKPWPGIIDTVPNEFQRFVEEPAFSYRDGPLVTVCLWRGKDDDEWRHGNIAFPRVEDPDGADHLFWLLHYREVDDYIGWAEEYYEKPIDAESVAALFRGRPLTKEIVETLNAEITLEELEKDIEKDRLQSSRIDGKKKISCFVPKTIPFGFIDISISLILHNPL</sequence>
<dbReference type="AlphaFoldDB" id="A0A0A1SR81"/>
<reference evidence="1 2" key="1">
    <citation type="journal article" date="2015" name="Genome Announc.">
        <title>Draft Genome Sequence and Gene Annotation of the Entomopathogenic Fungus Verticillium hemipterigenum.</title>
        <authorList>
            <person name="Horn F."/>
            <person name="Habel A."/>
            <person name="Scharf D.H."/>
            <person name="Dworschak J."/>
            <person name="Brakhage A.A."/>
            <person name="Guthke R."/>
            <person name="Hertweck C."/>
            <person name="Linde J."/>
        </authorList>
    </citation>
    <scope>NUCLEOTIDE SEQUENCE [LARGE SCALE GENOMIC DNA]</scope>
</reference>
<name>A0A0A1SR81_9HYPO</name>
<dbReference type="Proteomes" id="UP000039046">
    <property type="component" value="Unassembled WGS sequence"/>
</dbReference>
<evidence type="ECO:0000313" key="2">
    <source>
        <dbReference type="Proteomes" id="UP000039046"/>
    </source>
</evidence>
<dbReference type="HOGENOM" id="CLU_097508_0_0_1"/>
<organism evidence="1 2">
    <name type="scientific">[Torrubiella] hemipterigena</name>
    <dbReference type="NCBI Taxonomy" id="1531966"/>
    <lineage>
        <taxon>Eukaryota</taxon>
        <taxon>Fungi</taxon>
        <taxon>Dikarya</taxon>
        <taxon>Ascomycota</taxon>
        <taxon>Pezizomycotina</taxon>
        <taxon>Sordariomycetes</taxon>
        <taxon>Hypocreomycetidae</taxon>
        <taxon>Hypocreales</taxon>
        <taxon>Clavicipitaceae</taxon>
        <taxon>Clavicipitaceae incertae sedis</taxon>
        <taxon>'Torrubiella' clade</taxon>
    </lineage>
</organism>
<evidence type="ECO:0000313" key="1">
    <source>
        <dbReference type="EMBL" id="CEJ80571.1"/>
    </source>
</evidence>
<gene>
    <name evidence="1" type="ORF">VHEMI00747</name>
</gene>
<protein>
    <submittedName>
        <fullName evidence="1">Uncharacterized protein</fullName>
    </submittedName>
</protein>
<dbReference type="EMBL" id="CDHN01000001">
    <property type="protein sequence ID" value="CEJ80571.1"/>
    <property type="molecule type" value="Genomic_DNA"/>
</dbReference>